<dbReference type="Gene3D" id="2.60.120.260">
    <property type="entry name" value="Galactose-binding domain-like"/>
    <property type="match status" value="1"/>
</dbReference>
<dbReference type="EMBL" id="LAZR01033875">
    <property type="protein sequence ID" value="KKL46873.1"/>
    <property type="molecule type" value="Genomic_DNA"/>
</dbReference>
<dbReference type="Pfam" id="PF13229">
    <property type="entry name" value="Beta_helix"/>
    <property type="match status" value="1"/>
</dbReference>
<dbReference type="InterPro" id="IPR012334">
    <property type="entry name" value="Pectin_lyas_fold"/>
</dbReference>
<dbReference type="SUPFAM" id="SSF51126">
    <property type="entry name" value="Pectin lyase-like"/>
    <property type="match status" value="1"/>
</dbReference>
<dbReference type="AlphaFoldDB" id="A0A0F9CBW6"/>
<dbReference type="InterPro" id="IPR011050">
    <property type="entry name" value="Pectin_lyase_fold/virulence"/>
</dbReference>
<dbReference type="InterPro" id="IPR006626">
    <property type="entry name" value="PbH1"/>
</dbReference>
<dbReference type="InterPro" id="IPR039448">
    <property type="entry name" value="Beta_helix"/>
</dbReference>
<evidence type="ECO:0000259" key="1">
    <source>
        <dbReference type="Pfam" id="PF13229"/>
    </source>
</evidence>
<comment type="caution">
    <text evidence="2">The sequence shown here is derived from an EMBL/GenBank/DDBJ whole genome shotgun (WGS) entry which is preliminary data.</text>
</comment>
<protein>
    <recommendedName>
        <fullName evidence="1">Right handed beta helix domain-containing protein</fullName>
    </recommendedName>
</protein>
<feature type="domain" description="Right handed beta helix" evidence="1">
    <location>
        <begin position="150"/>
        <end position="305"/>
    </location>
</feature>
<accession>A0A0F9CBW6</accession>
<reference evidence="2" key="1">
    <citation type="journal article" date="2015" name="Nature">
        <title>Complex archaea that bridge the gap between prokaryotes and eukaryotes.</title>
        <authorList>
            <person name="Spang A."/>
            <person name="Saw J.H."/>
            <person name="Jorgensen S.L."/>
            <person name="Zaremba-Niedzwiedzka K."/>
            <person name="Martijn J."/>
            <person name="Lind A.E."/>
            <person name="van Eijk R."/>
            <person name="Schleper C."/>
            <person name="Guy L."/>
            <person name="Ettema T.J."/>
        </authorList>
    </citation>
    <scope>NUCLEOTIDE SEQUENCE</scope>
</reference>
<sequence>PMSKQVTTIALKERFDFIPTGSAAVTQDSTGSQTGPFIVVESSEAVRQGGMYRCSGAADDVEIQEAIDLAEARGGATVEITEGGFYTTAAVTLPANVILRGRGAASIIVKNGNFSAIESIGTLGSEIENVEIRDLKIETDASDTNNIVQIQFTYSDNCRIQNVTTLNAHLGSIKITNCNGFAIEGCTIIYSKAESIYIATSSGIVVNNKIDGTQTPWSGGGIVGIRVFNASSEIDRVTISGNEIRGIYCSQDQVAGIQLELVLNTIVVDNTIVDLISRDGITVGAGIWMQAGSYRTSIQGNYIKDLDGTIDGITINPNVDDCMIRNNSIINAIGKGILIGAAADRTLVANNFSKDNGNLIDRADCESTTSPMIFGETVPTLVNALWARDSGQADEGTYSFKATKDVAAGTDGSVDLVDNNTTTDLHGLIAGLEYTFTIRLRIPSGGILGSEITLELHDYVGGWTFTSQAAANTYDEWQSVTVTRTLRAAATGTVVKIAIASAAEDGELFNVDNIRVQPLGINNEHEQNFLDNGTDTQVG</sequence>
<dbReference type="Gene3D" id="2.160.20.10">
    <property type="entry name" value="Single-stranded right-handed beta-helix, Pectin lyase-like"/>
    <property type="match status" value="1"/>
</dbReference>
<name>A0A0F9CBW6_9ZZZZ</name>
<organism evidence="2">
    <name type="scientific">marine sediment metagenome</name>
    <dbReference type="NCBI Taxonomy" id="412755"/>
    <lineage>
        <taxon>unclassified sequences</taxon>
        <taxon>metagenomes</taxon>
        <taxon>ecological metagenomes</taxon>
    </lineage>
</organism>
<evidence type="ECO:0000313" key="2">
    <source>
        <dbReference type="EMBL" id="KKL46873.1"/>
    </source>
</evidence>
<proteinExistence type="predicted"/>
<feature type="non-terminal residue" evidence="2">
    <location>
        <position position="1"/>
    </location>
</feature>
<gene>
    <name evidence="2" type="ORF">LCGC14_2341210</name>
</gene>
<dbReference type="SMART" id="SM00710">
    <property type="entry name" value="PbH1"/>
    <property type="match status" value="6"/>
</dbReference>